<protein>
    <submittedName>
        <fullName evidence="1">Glutaminyl-peptide cyclotransferase</fullName>
    </submittedName>
</protein>
<evidence type="ECO:0000313" key="2">
    <source>
        <dbReference type="Proteomes" id="UP001319200"/>
    </source>
</evidence>
<dbReference type="EMBL" id="JAHESF010000060">
    <property type="protein sequence ID" value="MBT1701192.1"/>
    <property type="molecule type" value="Genomic_DNA"/>
</dbReference>
<accession>A0AAP2DTZ9</accession>
<dbReference type="GO" id="GO:0016603">
    <property type="term" value="F:glutaminyl-peptide cyclotransferase activity"/>
    <property type="evidence" value="ECO:0007669"/>
    <property type="project" value="InterPro"/>
</dbReference>
<comment type="caution">
    <text evidence="1">The sequence shown here is derived from an EMBL/GenBank/DDBJ whole genome shotgun (WGS) entry which is preliminary data.</text>
</comment>
<gene>
    <name evidence="1" type="ORF">KK083_30150</name>
</gene>
<reference evidence="1 2" key="1">
    <citation type="submission" date="2021-05" db="EMBL/GenBank/DDBJ databases">
        <title>A Polyphasic approach of four new species of the genus Ohtaekwangia: Ohtaekwangia histidinii sp. nov., Ohtaekwangia cretensis sp. nov., Ohtaekwangia indiensis sp. nov., Ohtaekwangia reichenbachii sp. nov. from diverse environment.</title>
        <authorList>
            <person name="Octaviana S."/>
        </authorList>
    </citation>
    <scope>NUCLEOTIDE SEQUENCE [LARGE SCALE GENOMIC DNA]</scope>
    <source>
        <strain evidence="1 2">PWU4</strain>
    </source>
</reference>
<dbReference type="RefSeq" id="WP_254169878.1">
    <property type="nucleotide sequence ID" value="NZ_JAHESF010000060.1"/>
</dbReference>
<keyword evidence="2" id="KW-1185">Reference proteome</keyword>
<dbReference type="Gene3D" id="2.130.10.10">
    <property type="entry name" value="YVTN repeat-like/Quinoprotein amine dehydrogenase"/>
    <property type="match status" value="1"/>
</dbReference>
<dbReference type="PANTHER" id="PTHR31270">
    <property type="entry name" value="GLUTAMINYL-PEPTIDE CYCLOTRANSFERASE"/>
    <property type="match status" value="1"/>
</dbReference>
<dbReference type="SUPFAM" id="SSF63825">
    <property type="entry name" value="YWTD domain"/>
    <property type="match status" value="1"/>
</dbReference>
<name>A0AAP2DTZ9_9BACT</name>
<proteinExistence type="predicted"/>
<dbReference type="PANTHER" id="PTHR31270:SF1">
    <property type="entry name" value="GLUTAMINYL-PEPTIDE CYCLOTRANSFERASE"/>
    <property type="match status" value="1"/>
</dbReference>
<sequence length="280" mass="30812">MNFSNSVRALRNSTLLPITLCLLAACDKRSDKDNGTVKSPSDAVASINYSVVATHPHDVTSFTEGLQVYGGDLYESSGAPDDLPQTSSVAGIVDLTEGVIHKKVILDKHRYFAEGITFLNNKLFLLTYQTKVGFVYDARTFKQLREFNFPSAEGWGMTTDGTHLIMSDGTNRLTYLDSASLKPVKTINVSDNKGPVANLNELEYINGFIYANVYTTHYIVKIDPSGKVVGRIDLTSLVQDARSKNSHALELNGIALDPATGNVYVTGKLWPNIYAIKFRY</sequence>
<dbReference type="InterPro" id="IPR015943">
    <property type="entry name" value="WD40/YVTN_repeat-like_dom_sf"/>
</dbReference>
<organism evidence="1 2">
    <name type="scientific">Chryseosolibacter histidini</name>
    <dbReference type="NCBI Taxonomy" id="2782349"/>
    <lineage>
        <taxon>Bacteria</taxon>
        <taxon>Pseudomonadati</taxon>
        <taxon>Bacteroidota</taxon>
        <taxon>Cytophagia</taxon>
        <taxon>Cytophagales</taxon>
        <taxon>Chryseotaleaceae</taxon>
        <taxon>Chryseosolibacter</taxon>
    </lineage>
</organism>
<dbReference type="InterPro" id="IPR007788">
    <property type="entry name" value="QCT"/>
</dbReference>
<dbReference type="Pfam" id="PF05096">
    <property type="entry name" value="Glu_cyclase_2"/>
    <property type="match status" value="1"/>
</dbReference>
<evidence type="ECO:0000313" key="1">
    <source>
        <dbReference type="EMBL" id="MBT1701192.1"/>
    </source>
</evidence>
<dbReference type="Proteomes" id="UP001319200">
    <property type="component" value="Unassembled WGS sequence"/>
</dbReference>
<dbReference type="AlphaFoldDB" id="A0AAP2DTZ9"/>